<feature type="compositionally biased region" description="Low complexity" evidence="1">
    <location>
        <begin position="150"/>
        <end position="166"/>
    </location>
</feature>
<dbReference type="Proteomes" id="UP001614391">
    <property type="component" value="Unassembled WGS sequence"/>
</dbReference>
<keyword evidence="2" id="KW-0472">Membrane</keyword>
<evidence type="ECO:0000256" key="2">
    <source>
        <dbReference type="SAM" id="Phobius"/>
    </source>
</evidence>
<keyword evidence="2" id="KW-1133">Transmembrane helix</keyword>
<feature type="region of interest" description="Disordered" evidence="1">
    <location>
        <begin position="1"/>
        <end position="99"/>
    </location>
</feature>
<comment type="caution">
    <text evidence="3">The sequence shown here is derived from an EMBL/GenBank/DDBJ whole genome shotgun (WGS) entry which is preliminary data.</text>
</comment>
<proteinExistence type="predicted"/>
<sequence length="353" mass="35152">MSFGGPQWPQEPQQQGQGQGYGGPQGYGQRPGGHGDQGQGYGQGAGGHGHPGPRGGYGYPGPYSGPQDGGAPAPFPGTPAPGPLGSGGPTPDWSALADASASRARRKRLLMIGGGVLAALVVGAVVATAVVATGKKDETAGSGGGIPTVSASPTEAPTPEPTFSSVAPPPPPNPKDYISDPKKDKAPLTAEGLFPGKKLTMSGRPYKKGATSATTNCAAVTQGGLGTVLKGNGCQKVLRATYVRDGVAVTVGVAVFPSEAAALKAKDQATGGIAPLAGAGVGDFCRATVCLRRSNAIGRYAYFTQAGFTNGKKVTTADQGVFRSSDDLGTFAFNQIYARGKSQASAAAGAPGQ</sequence>
<feature type="compositionally biased region" description="Gly residues" evidence="1">
    <location>
        <begin position="17"/>
        <end position="59"/>
    </location>
</feature>
<dbReference type="EMBL" id="JBITYT010000005">
    <property type="protein sequence ID" value="MFI9120403.1"/>
    <property type="molecule type" value="Genomic_DNA"/>
</dbReference>
<keyword evidence="4" id="KW-1185">Reference proteome</keyword>
<name>A0ABW8CS51_STRBI</name>
<dbReference type="RefSeq" id="WP_399614345.1">
    <property type="nucleotide sequence ID" value="NZ_JBITYT010000005.1"/>
</dbReference>
<feature type="compositionally biased region" description="Low complexity" evidence="1">
    <location>
        <begin position="1"/>
        <end position="16"/>
    </location>
</feature>
<evidence type="ECO:0000256" key="1">
    <source>
        <dbReference type="SAM" id="MobiDB-lite"/>
    </source>
</evidence>
<gene>
    <name evidence="3" type="ORF">ACIGW0_13540</name>
</gene>
<organism evidence="3 4">
    <name type="scientific">Streptomyces bikiniensis</name>
    <dbReference type="NCBI Taxonomy" id="1896"/>
    <lineage>
        <taxon>Bacteria</taxon>
        <taxon>Bacillati</taxon>
        <taxon>Actinomycetota</taxon>
        <taxon>Actinomycetes</taxon>
        <taxon>Kitasatosporales</taxon>
        <taxon>Streptomycetaceae</taxon>
        <taxon>Streptomyces</taxon>
    </lineage>
</organism>
<accession>A0ABW8CS51</accession>
<protein>
    <submittedName>
        <fullName evidence="3">Uncharacterized protein</fullName>
    </submittedName>
</protein>
<reference evidence="3 4" key="1">
    <citation type="submission" date="2024-10" db="EMBL/GenBank/DDBJ databases">
        <title>The Natural Products Discovery Center: Release of the First 8490 Sequenced Strains for Exploring Actinobacteria Biosynthetic Diversity.</title>
        <authorList>
            <person name="Kalkreuter E."/>
            <person name="Kautsar S.A."/>
            <person name="Yang D."/>
            <person name="Bader C.D."/>
            <person name="Teijaro C.N."/>
            <person name="Fluegel L."/>
            <person name="Davis C.M."/>
            <person name="Simpson J.R."/>
            <person name="Lauterbach L."/>
            <person name="Steele A.D."/>
            <person name="Gui C."/>
            <person name="Meng S."/>
            <person name="Li G."/>
            <person name="Viehrig K."/>
            <person name="Ye F."/>
            <person name="Su P."/>
            <person name="Kiefer A.F."/>
            <person name="Nichols A."/>
            <person name="Cepeda A.J."/>
            <person name="Yan W."/>
            <person name="Fan B."/>
            <person name="Jiang Y."/>
            <person name="Adhikari A."/>
            <person name="Zheng C.-J."/>
            <person name="Schuster L."/>
            <person name="Cowan T.M."/>
            <person name="Smanski M.J."/>
            <person name="Chevrette M.G."/>
            <person name="De Carvalho L.P.S."/>
            <person name="Shen B."/>
        </authorList>
    </citation>
    <scope>NUCLEOTIDE SEQUENCE [LARGE SCALE GENOMIC DNA]</scope>
    <source>
        <strain evidence="3 4">NPDC053346</strain>
    </source>
</reference>
<keyword evidence="2" id="KW-0812">Transmembrane</keyword>
<feature type="region of interest" description="Disordered" evidence="1">
    <location>
        <begin position="136"/>
        <end position="184"/>
    </location>
</feature>
<feature type="transmembrane region" description="Helical" evidence="2">
    <location>
        <begin position="109"/>
        <end position="132"/>
    </location>
</feature>
<feature type="compositionally biased region" description="Pro residues" evidence="1">
    <location>
        <begin position="73"/>
        <end position="82"/>
    </location>
</feature>
<evidence type="ECO:0000313" key="3">
    <source>
        <dbReference type="EMBL" id="MFI9120403.1"/>
    </source>
</evidence>
<feature type="compositionally biased region" description="Low complexity" evidence="1">
    <location>
        <begin position="60"/>
        <end position="72"/>
    </location>
</feature>
<evidence type="ECO:0000313" key="4">
    <source>
        <dbReference type="Proteomes" id="UP001614391"/>
    </source>
</evidence>